<dbReference type="RefSeq" id="WP_007978236.1">
    <property type="nucleotide sequence ID" value="NZ_AEMG01000006.1"/>
</dbReference>
<dbReference type="STRING" id="797209.GCA_000376445_00028"/>
<feature type="domain" description="ChsH2 C-terminal OB-fold" evidence="1">
    <location>
        <begin position="53"/>
        <end position="107"/>
    </location>
</feature>
<dbReference type="InterPro" id="IPR012340">
    <property type="entry name" value="NA-bd_OB-fold"/>
</dbReference>
<evidence type="ECO:0000313" key="4">
    <source>
        <dbReference type="Proteomes" id="UP000003751"/>
    </source>
</evidence>
<dbReference type="PATRIC" id="fig|797209.4.peg.1339"/>
<dbReference type="Proteomes" id="UP000003751">
    <property type="component" value="Unassembled WGS sequence"/>
</dbReference>
<dbReference type="InterPro" id="IPR052513">
    <property type="entry name" value="Thioester_dehydratase-like"/>
</dbReference>
<proteinExistence type="predicted"/>
<dbReference type="SUPFAM" id="SSF50249">
    <property type="entry name" value="Nucleic acid-binding proteins"/>
    <property type="match status" value="1"/>
</dbReference>
<evidence type="ECO:0000313" key="5">
    <source>
        <dbReference type="Proteomes" id="UP000184203"/>
    </source>
</evidence>
<dbReference type="PANTHER" id="PTHR34075:SF5">
    <property type="entry name" value="BLR3430 PROTEIN"/>
    <property type="match status" value="1"/>
</dbReference>
<accession>E7QRC5</accession>
<evidence type="ECO:0000313" key="3">
    <source>
        <dbReference type="EMBL" id="SHK19729.1"/>
    </source>
</evidence>
<dbReference type="AlphaFoldDB" id="E7QRC5"/>
<sequence length="125" mass="13571">MSENEHGNSGYDEWLDAIDEGDAYYLECPNGHGSLPPRRICPECGETNLEDTPLPETGDIDTYTVVHVATPSFADDAPYTTAIADFGPVRVTAMAPDDVDVGESVSLTVGESKTNGDRLLQFERF</sequence>
<dbReference type="EMBL" id="FRAN01000001">
    <property type="protein sequence ID" value="SHK19729.1"/>
    <property type="molecule type" value="Genomic_DNA"/>
</dbReference>
<keyword evidence="5" id="KW-1185">Reference proteome</keyword>
<organism evidence="2 4">
    <name type="scientific">Haladaptatus paucihalophilus DX253</name>
    <dbReference type="NCBI Taxonomy" id="797209"/>
    <lineage>
        <taxon>Archaea</taxon>
        <taxon>Methanobacteriati</taxon>
        <taxon>Methanobacteriota</taxon>
        <taxon>Stenosarchaea group</taxon>
        <taxon>Halobacteria</taxon>
        <taxon>Halobacteriales</taxon>
        <taxon>Haladaptataceae</taxon>
        <taxon>Haladaptatus</taxon>
    </lineage>
</organism>
<reference evidence="2 4" key="1">
    <citation type="journal article" date="2014" name="ISME J.">
        <title>Trehalose/2-sulfotrehalose biosynthesis and glycine-betaine uptake are widely spread mechanisms for osmoadaptation in the Halobacteriales.</title>
        <authorList>
            <person name="Youssef N.H."/>
            <person name="Savage-Ashlock K.N."/>
            <person name="McCully A.L."/>
            <person name="Luedtke B."/>
            <person name="Shaw E.I."/>
            <person name="Hoff W.D."/>
            <person name="Elshahed M.S."/>
        </authorList>
    </citation>
    <scope>NUCLEOTIDE SEQUENCE [LARGE SCALE GENOMIC DNA]</scope>
    <source>
        <strain evidence="2 4">DX253</strain>
    </source>
</reference>
<evidence type="ECO:0000259" key="1">
    <source>
        <dbReference type="Pfam" id="PF01796"/>
    </source>
</evidence>
<dbReference type="Proteomes" id="UP000184203">
    <property type="component" value="Unassembled WGS sequence"/>
</dbReference>
<dbReference type="eggNOG" id="arCOG01286">
    <property type="taxonomic scope" value="Archaea"/>
</dbReference>
<reference evidence="3" key="2">
    <citation type="submission" date="2016-11" db="EMBL/GenBank/DDBJ databases">
        <authorList>
            <person name="Jaros S."/>
            <person name="Januszkiewicz K."/>
            <person name="Wedrychowicz H."/>
        </authorList>
    </citation>
    <scope>NUCLEOTIDE SEQUENCE [LARGE SCALE GENOMIC DNA]</scope>
    <source>
        <strain evidence="3">DX253</strain>
    </source>
</reference>
<protein>
    <recommendedName>
        <fullName evidence="1">ChsH2 C-terminal OB-fold domain-containing protein</fullName>
    </recommendedName>
</protein>
<dbReference type="Gene3D" id="6.10.30.10">
    <property type="match status" value="1"/>
</dbReference>
<dbReference type="PANTHER" id="PTHR34075">
    <property type="entry name" value="BLR3430 PROTEIN"/>
    <property type="match status" value="1"/>
</dbReference>
<dbReference type="EMBL" id="AEMG01000006">
    <property type="protein sequence ID" value="EFW92544.1"/>
    <property type="molecule type" value="Genomic_DNA"/>
</dbReference>
<dbReference type="Pfam" id="PF01796">
    <property type="entry name" value="OB_ChsH2_C"/>
    <property type="match status" value="1"/>
</dbReference>
<gene>
    <name evidence="3" type="ORF">SAMN05444342_0912</name>
    <name evidence="2" type="ORF">ZOD2009_06739</name>
</gene>
<dbReference type="InterPro" id="IPR002878">
    <property type="entry name" value="ChsH2_C"/>
</dbReference>
<dbReference type="OrthoDB" id="9573at2157"/>
<name>E7QRC5_HALPU</name>
<evidence type="ECO:0000313" key="2">
    <source>
        <dbReference type="EMBL" id="EFW92544.1"/>
    </source>
</evidence>
<reference evidence="5" key="3">
    <citation type="submission" date="2016-11" db="EMBL/GenBank/DDBJ databases">
        <authorList>
            <person name="Varghese N."/>
            <person name="Submissions S."/>
        </authorList>
    </citation>
    <scope>NUCLEOTIDE SEQUENCE [LARGE SCALE GENOMIC DNA]</scope>
    <source>
        <strain evidence="5">DX253</strain>
    </source>
</reference>